<name>A0A370X042_9GAMM</name>
<dbReference type="AlphaFoldDB" id="A0A370X042"/>
<protein>
    <submittedName>
        <fullName evidence="4">DUF4034 domain-containing protein</fullName>
    </submittedName>
</protein>
<keyword evidence="1" id="KW-0677">Repeat</keyword>
<organism evidence="4 5">
    <name type="scientific">Dyella psychrodurans</name>
    <dbReference type="NCBI Taxonomy" id="1927960"/>
    <lineage>
        <taxon>Bacteria</taxon>
        <taxon>Pseudomonadati</taxon>
        <taxon>Pseudomonadota</taxon>
        <taxon>Gammaproteobacteria</taxon>
        <taxon>Lysobacterales</taxon>
        <taxon>Rhodanobacteraceae</taxon>
        <taxon>Dyella</taxon>
    </lineage>
</organism>
<evidence type="ECO:0000256" key="1">
    <source>
        <dbReference type="ARBA" id="ARBA00022737"/>
    </source>
</evidence>
<feature type="region of interest" description="Disordered" evidence="3">
    <location>
        <begin position="1"/>
        <end position="23"/>
    </location>
</feature>
<feature type="region of interest" description="Disordered" evidence="3">
    <location>
        <begin position="528"/>
        <end position="549"/>
    </location>
</feature>
<dbReference type="Proteomes" id="UP000255334">
    <property type="component" value="Unassembled WGS sequence"/>
</dbReference>
<evidence type="ECO:0000256" key="3">
    <source>
        <dbReference type="SAM" id="MobiDB-lite"/>
    </source>
</evidence>
<proteinExistence type="predicted"/>
<keyword evidence="5" id="KW-1185">Reference proteome</keyword>
<evidence type="ECO:0000256" key="2">
    <source>
        <dbReference type="ARBA" id="ARBA00022803"/>
    </source>
</evidence>
<dbReference type="EMBL" id="QRBF01000006">
    <property type="protein sequence ID" value="RDS81783.1"/>
    <property type="molecule type" value="Genomic_DNA"/>
</dbReference>
<dbReference type="InterPro" id="IPR019734">
    <property type="entry name" value="TPR_rpt"/>
</dbReference>
<comment type="caution">
    <text evidence="4">The sequence shown here is derived from an EMBL/GenBank/DDBJ whole genome shotgun (WGS) entry which is preliminary data.</text>
</comment>
<evidence type="ECO:0000313" key="4">
    <source>
        <dbReference type="EMBL" id="RDS81783.1"/>
    </source>
</evidence>
<keyword evidence="2" id="KW-0802">TPR repeat</keyword>
<dbReference type="PANTHER" id="PTHR44858:SF1">
    <property type="entry name" value="UDP-N-ACETYLGLUCOSAMINE--PEPTIDE N-ACETYLGLUCOSAMINYLTRANSFERASE SPINDLY-RELATED"/>
    <property type="match status" value="1"/>
</dbReference>
<dbReference type="InterPro" id="IPR050498">
    <property type="entry name" value="Ycf3"/>
</dbReference>
<dbReference type="SMART" id="SM00028">
    <property type="entry name" value="TPR"/>
    <property type="match status" value="2"/>
</dbReference>
<gene>
    <name evidence="4" type="ORF">DWU99_15240</name>
</gene>
<reference evidence="4 5" key="1">
    <citation type="submission" date="2018-07" db="EMBL/GenBank/DDBJ databases">
        <title>Dyella monticola sp. nov. and Dyella psychrodurans sp. nov. isolated from monsoon evergreen broad-leaved forest soil of Dinghu Mountain, China.</title>
        <authorList>
            <person name="Gao Z."/>
            <person name="Qiu L."/>
        </authorList>
    </citation>
    <scope>NUCLEOTIDE SEQUENCE [LARGE SCALE GENOMIC DNA]</scope>
    <source>
        <strain evidence="4 5">4MSK11</strain>
    </source>
</reference>
<sequence length="549" mass="61056">MIVTRRIESGRRKSSKTPQGAGMQGVGRWAACAAMFGMSVFAIAAQAATQDSSGASLQNPGYSRKDIVEFMAKAKSAEQIKDPLQRCLAYPDPPGSHWTPAAVRAYCHYRFQPLMSVSEIEGLIRSRQFAKLDGRMKAALKAQQTDPSAPSRLNLIYDHAFTADATELRPLLDDWKSADPQSAFAYAASAWLYMDMARRARGEKYENDTPQASLDKMRDLLAYVETDAYRSISLDPNVMPAYVALIYGANISENTEYATHFIDDALAQSPADFTVYNTATLVLQPRWHGSIKAMQDLVDRAHANEKKNPMLAVLKNYAAFYEVDQCGCGAQQQTVRYSKLFDEVTTSGNLWNAGDAAADAGADPLAMVLLSETLRFNPSATRARSQRSMRLTSLGDAAWAVQQADIVIKQDPTESAGFSARAFALESMHDYPSAEIALKKAIQLDPKESWQLIELGNIHFVKHEWSDAWDISNEAIAKFPDLPDAWILRGNIQMDQPRAGLKDTFDEFNKRFGNDPEWKERLDEMREGLQVEQQRHATSVAAPSEQNRG</sequence>
<dbReference type="InterPro" id="IPR011990">
    <property type="entry name" value="TPR-like_helical_dom_sf"/>
</dbReference>
<accession>A0A370X042</accession>
<dbReference type="Gene3D" id="1.25.40.10">
    <property type="entry name" value="Tetratricopeptide repeat domain"/>
    <property type="match status" value="1"/>
</dbReference>
<feature type="compositionally biased region" description="Basic and acidic residues" evidence="3">
    <location>
        <begin position="1"/>
        <end position="11"/>
    </location>
</feature>
<dbReference type="GO" id="GO:0046813">
    <property type="term" value="P:receptor-mediated virion attachment to host cell"/>
    <property type="evidence" value="ECO:0007669"/>
    <property type="project" value="TreeGrafter"/>
</dbReference>
<dbReference type="SUPFAM" id="SSF48452">
    <property type="entry name" value="TPR-like"/>
    <property type="match status" value="1"/>
</dbReference>
<evidence type="ECO:0000313" key="5">
    <source>
        <dbReference type="Proteomes" id="UP000255334"/>
    </source>
</evidence>
<dbReference type="PANTHER" id="PTHR44858">
    <property type="entry name" value="TETRATRICOPEPTIDE REPEAT PROTEIN 6"/>
    <property type="match status" value="1"/>
</dbReference>
<dbReference type="GO" id="GO:0009279">
    <property type="term" value="C:cell outer membrane"/>
    <property type="evidence" value="ECO:0007669"/>
    <property type="project" value="TreeGrafter"/>
</dbReference>